<dbReference type="GO" id="GO:0003677">
    <property type="term" value="F:DNA binding"/>
    <property type="evidence" value="ECO:0007669"/>
    <property type="project" value="UniProtKB-KW"/>
</dbReference>
<dbReference type="RefSeq" id="WP_339395800.1">
    <property type="nucleotide sequence ID" value="NZ_JBBFGL010000009.1"/>
</dbReference>
<dbReference type="Gene3D" id="1.10.10.10">
    <property type="entry name" value="Winged helix-like DNA-binding domain superfamily/Winged helix DNA-binding domain"/>
    <property type="match status" value="1"/>
</dbReference>
<proteinExistence type="predicted"/>
<dbReference type="Pfam" id="PF00392">
    <property type="entry name" value="GntR"/>
    <property type="match status" value="1"/>
</dbReference>
<organism evidence="5 6">
    <name type="scientific">Faecalibacterium wellingii</name>
    <dbReference type="NCBI Taxonomy" id="2929491"/>
    <lineage>
        <taxon>Bacteria</taxon>
        <taxon>Bacillati</taxon>
        <taxon>Bacillota</taxon>
        <taxon>Clostridia</taxon>
        <taxon>Eubacteriales</taxon>
        <taxon>Oscillospiraceae</taxon>
        <taxon>Faecalibacterium</taxon>
    </lineage>
</organism>
<dbReference type="InterPro" id="IPR036388">
    <property type="entry name" value="WH-like_DNA-bd_sf"/>
</dbReference>
<evidence type="ECO:0000256" key="3">
    <source>
        <dbReference type="ARBA" id="ARBA00023163"/>
    </source>
</evidence>
<dbReference type="SMART" id="SM00345">
    <property type="entry name" value="HTH_GNTR"/>
    <property type="match status" value="1"/>
</dbReference>
<dbReference type="Proteomes" id="UP001373196">
    <property type="component" value="Unassembled WGS sequence"/>
</dbReference>
<dbReference type="SUPFAM" id="SSF46785">
    <property type="entry name" value="Winged helix' DNA-binding domain"/>
    <property type="match status" value="1"/>
</dbReference>
<comment type="caution">
    <text evidence="5">The sequence shown here is derived from an EMBL/GenBank/DDBJ whole genome shotgun (WGS) entry which is preliminary data.</text>
</comment>
<dbReference type="Gene3D" id="1.20.120.530">
    <property type="entry name" value="GntR ligand-binding domain-like"/>
    <property type="match status" value="1"/>
</dbReference>
<evidence type="ECO:0000256" key="1">
    <source>
        <dbReference type="ARBA" id="ARBA00023015"/>
    </source>
</evidence>
<sequence length="241" mass="28277">MKDDKSRILPLLMDPRQPDENNRAYAYRILRKNIMNIQLQPGCPLSEAELSEHLVMSRTPIHEALMMLKGEWLVDVLPQRGSIVSKISIQYINEGYAMRKMLEPALLRSLSGHLNQAQLSELHGLLEQQDGSACISHDVLGDYFITLDNEFHKRLYTYAGYDRIWQAMHNVTTHMDRVRYLDTALCQMDMETFREEHEQLYKYLMVGLPKDVDVDAFFEHHLGAYREHFQSLLDRFPDFFI</sequence>
<keyword evidence="1" id="KW-0805">Transcription regulation</keyword>
<dbReference type="SUPFAM" id="SSF48008">
    <property type="entry name" value="GntR ligand-binding domain-like"/>
    <property type="match status" value="1"/>
</dbReference>
<name>A0AB35Y5F9_9FIRM</name>
<dbReference type="PANTHER" id="PTHR43537">
    <property type="entry name" value="TRANSCRIPTIONAL REGULATOR, GNTR FAMILY"/>
    <property type="match status" value="1"/>
</dbReference>
<keyword evidence="2" id="KW-0238">DNA-binding</keyword>
<evidence type="ECO:0000259" key="4">
    <source>
        <dbReference type="PROSITE" id="PS50949"/>
    </source>
</evidence>
<keyword evidence="3" id="KW-0804">Transcription</keyword>
<dbReference type="InterPro" id="IPR011711">
    <property type="entry name" value="GntR_C"/>
</dbReference>
<protein>
    <submittedName>
        <fullName evidence="5">GntR family transcriptional regulator</fullName>
    </submittedName>
</protein>
<dbReference type="GO" id="GO:0003700">
    <property type="term" value="F:DNA-binding transcription factor activity"/>
    <property type="evidence" value="ECO:0007669"/>
    <property type="project" value="InterPro"/>
</dbReference>
<dbReference type="InterPro" id="IPR036390">
    <property type="entry name" value="WH_DNA-bd_sf"/>
</dbReference>
<dbReference type="InterPro" id="IPR000524">
    <property type="entry name" value="Tscrpt_reg_HTH_GntR"/>
</dbReference>
<dbReference type="EMBL" id="JBBFGL010000009">
    <property type="protein sequence ID" value="MEJ5196489.1"/>
    <property type="molecule type" value="Genomic_DNA"/>
</dbReference>
<dbReference type="PANTHER" id="PTHR43537:SF51">
    <property type="entry name" value="HTH-TYPE TRANSCRIPTIONAL REGULATOR LGOR-RELATED"/>
    <property type="match status" value="1"/>
</dbReference>
<dbReference type="PROSITE" id="PS50949">
    <property type="entry name" value="HTH_GNTR"/>
    <property type="match status" value="1"/>
</dbReference>
<evidence type="ECO:0000313" key="6">
    <source>
        <dbReference type="Proteomes" id="UP001373196"/>
    </source>
</evidence>
<reference evidence="5" key="1">
    <citation type="submission" date="2024-03" db="EMBL/GenBank/DDBJ databases">
        <authorList>
            <person name="Plomp N."/>
            <person name="Harmsen H.J."/>
        </authorList>
    </citation>
    <scope>NUCLEOTIDE SEQUENCE</scope>
    <source>
        <strain evidence="5">HTF-128</strain>
    </source>
</reference>
<dbReference type="Pfam" id="PF07729">
    <property type="entry name" value="FCD"/>
    <property type="match status" value="1"/>
</dbReference>
<gene>
    <name evidence="5" type="ORF">WF834_09980</name>
</gene>
<dbReference type="InterPro" id="IPR008920">
    <property type="entry name" value="TF_FadR/GntR_C"/>
</dbReference>
<evidence type="ECO:0000256" key="2">
    <source>
        <dbReference type="ARBA" id="ARBA00023125"/>
    </source>
</evidence>
<dbReference type="AlphaFoldDB" id="A0AB35Y5F9"/>
<evidence type="ECO:0000313" key="5">
    <source>
        <dbReference type="EMBL" id="MEJ5196489.1"/>
    </source>
</evidence>
<feature type="domain" description="HTH gntR-type" evidence="4">
    <location>
        <begin position="20"/>
        <end position="87"/>
    </location>
</feature>
<accession>A0AB35Y5F9</accession>